<dbReference type="AlphaFoldDB" id="A0A402D1Y7"/>
<proteinExistence type="inferred from homology"/>
<accession>A0A402D1Y7</accession>
<dbReference type="OrthoDB" id="9815825at2"/>
<dbReference type="Proteomes" id="UP000287394">
    <property type="component" value="Chromosome"/>
</dbReference>
<reference evidence="3 4" key="1">
    <citation type="journal article" date="2019" name="Int. J. Syst. Evol. Microbiol.">
        <title>Capsulimonas corticalis gen. nov., sp. nov., an aerobic capsulated bacterium, of a novel bacterial order, Capsulimonadales ord. nov., of the class Armatimonadia of the phylum Armatimonadetes.</title>
        <authorList>
            <person name="Li J."/>
            <person name="Kudo C."/>
            <person name="Tonouchi A."/>
        </authorList>
    </citation>
    <scope>NUCLEOTIDE SEQUENCE [LARGE SCALE GENOMIC DNA]</scope>
    <source>
        <strain evidence="3 4">AX-7</strain>
    </source>
</reference>
<dbReference type="Gene3D" id="3.30.360.10">
    <property type="entry name" value="Dihydrodipicolinate Reductase, domain 2"/>
    <property type="match status" value="1"/>
</dbReference>
<dbReference type="GO" id="GO:0000166">
    <property type="term" value="F:nucleotide binding"/>
    <property type="evidence" value="ECO:0007669"/>
    <property type="project" value="InterPro"/>
</dbReference>
<dbReference type="KEGG" id="ccot:CCAX7_21210"/>
<keyword evidence="2" id="KW-0560">Oxidoreductase</keyword>
<evidence type="ECO:0000313" key="3">
    <source>
        <dbReference type="EMBL" id="BDI30070.1"/>
    </source>
</evidence>
<dbReference type="GO" id="GO:0016491">
    <property type="term" value="F:oxidoreductase activity"/>
    <property type="evidence" value="ECO:0007669"/>
    <property type="project" value="UniProtKB-KW"/>
</dbReference>
<dbReference type="PANTHER" id="PTHR43708:SF5">
    <property type="entry name" value="CONSERVED EXPRESSED OXIDOREDUCTASE (EUROFUNG)-RELATED"/>
    <property type="match status" value="1"/>
</dbReference>
<keyword evidence="4" id="KW-1185">Reference proteome</keyword>
<organism evidence="3 4">
    <name type="scientific">Capsulimonas corticalis</name>
    <dbReference type="NCBI Taxonomy" id="2219043"/>
    <lineage>
        <taxon>Bacteria</taxon>
        <taxon>Bacillati</taxon>
        <taxon>Armatimonadota</taxon>
        <taxon>Armatimonadia</taxon>
        <taxon>Capsulimonadales</taxon>
        <taxon>Capsulimonadaceae</taxon>
        <taxon>Capsulimonas</taxon>
    </lineage>
</organism>
<dbReference type="NCBIfam" id="NF008607">
    <property type="entry name" value="PRK11579.1"/>
    <property type="match status" value="1"/>
</dbReference>
<dbReference type="InterPro" id="IPR036291">
    <property type="entry name" value="NAD(P)-bd_dom_sf"/>
</dbReference>
<comment type="similarity">
    <text evidence="1">Belongs to the Gfo/Idh/MocA family.</text>
</comment>
<dbReference type="Pfam" id="PF02894">
    <property type="entry name" value="GFO_IDH_MocA_C"/>
    <property type="match status" value="1"/>
</dbReference>
<name>A0A402D1Y7_9BACT</name>
<dbReference type="Pfam" id="PF01408">
    <property type="entry name" value="GFO_IDH_MocA"/>
    <property type="match status" value="1"/>
</dbReference>
<evidence type="ECO:0000256" key="1">
    <source>
        <dbReference type="ARBA" id="ARBA00010928"/>
    </source>
</evidence>
<dbReference type="InterPro" id="IPR004104">
    <property type="entry name" value="Gfo/Idh/MocA-like_OxRdtase_C"/>
</dbReference>
<dbReference type="PANTHER" id="PTHR43708">
    <property type="entry name" value="CONSERVED EXPRESSED OXIDOREDUCTASE (EUROFUNG)"/>
    <property type="match status" value="1"/>
</dbReference>
<dbReference type="SUPFAM" id="SSF51735">
    <property type="entry name" value="NAD(P)-binding Rossmann-fold domains"/>
    <property type="match status" value="1"/>
</dbReference>
<evidence type="ECO:0000313" key="4">
    <source>
        <dbReference type="Proteomes" id="UP000287394"/>
    </source>
</evidence>
<dbReference type="FunCoup" id="A0A402D1Y7">
    <property type="interactions" value="109"/>
</dbReference>
<dbReference type="InterPro" id="IPR000683">
    <property type="entry name" value="Gfo/Idh/MocA-like_OxRdtase_N"/>
</dbReference>
<dbReference type="Gene3D" id="3.40.50.720">
    <property type="entry name" value="NAD(P)-binding Rossmann-like Domain"/>
    <property type="match status" value="1"/>
</dbReference>
<dbReference type="EMBL" id="AP025739">
    <property type="protein sequence ID" value="BDI30070.1"/>
    <property type="molecule type" value="Genomic_DNA"/>
</dbReference>
<gene>
    <name evidence="3" type="ORF">CCAX7_21210</name>
</gene>
<evidence type="ECO:0000256" key="2">
    <source>
        <dbReference type="ARBA" id="ARBA00023002"/>
    </source>
</evidence>
<dbReference type="InterPro" id="IPR051317">
    <property type="entry name" value="Gfo/Idh/MocA_oxidoreduct"/>
</dbReference>
<dbReference type="RefSeq" id="WP_119323525.1">
    <property type="nucleotide sequence ID" value="NZ_AP025739.1"/>
</dbReference>
<protein>
    <submittedName>
        <fullName evidence="3">Oxidoreductase</fullName>
    </submittedName>
</protein>
<sequence>MVEKIRVGMVGFGLAGRVFHAPVIQSVPDLQLTHVVERHGEESRRVYPEVEIVRDVEHLLEDDEIDLIVVTTPNVSHFEIARSALLADKHVVVEKPFTITSEEARELTVLSHRQGRVLSVHQNRRWDGDFLTVRRVLEANLLGRLVEYESHFDRYRSQPRAGAWREEAQPGAGLLYDLGPHLIDQALILFGAPQLVSADIRTQRDGGKTDDYFDLTLHYAEHGARLKAGVLVREPTPRYALHGVDGSFVKYGLDPQEDALKRGLVPSETPGWGEDPEERWGVLNAQAGGLHVRGKVETLPGCYPGYYQNVADAIHGRAPLEVTPEDATMTMRVIELAIESSREKMALAFEE</sequence>